<comment type="caution">
    <text evidence="2">The sequence shown here is derived from an EMBL/GenBank/DDBJ whole genome shotgun (WGS) entry which is preliminary data.</text>
</comment>
<organism evidence="2 3">
    <name type="scientific">Ditylenchus destructor</name>
    <dbReference type="NCBI Taxonomy" id="166010"/>
    <lineage>
        <taxon>Eukaryota</taxon>
        <taxon>Metazoa</taxon>
        <taxon>Ecdysozoa</taxon>
        <taxon>Nematoda</taxon>
        <taxon>Chromadorea</taxon>
        <taxon>Rhabditida</taxon>
        <taxon>Tylenchina</taxon>
        <taxon>Tylenchomorpha</taxon>
        <taxon>Sphaerularioidea</taxon>
        <taxon>Anguinidae</taxon>
        <taxon>Anguininae</taxon>
        <taxon>Ditylenchus</taxon>
    </lineage>
</organism>
<proteinExistence type="predicted"/>
<sequence length="286" mass="33319">MFISRIRSAYYEFSGAQNAACEGTKRRQISKQSLKNRSPKGRAPVNRGRGGLANTNKAATTVTKQLVQKLVKKALAQTNIGRNRTVGLPRSAQRGNIRGGRIVKKTVVLNRMKMNPRSKVIARRHIVPQKVVTVRRQRPIQYRETYTVQQPIVRRVNYVPNNTRRPIIVRQQPRTVIVQQRQPNYRRGNYVGNGGRTSIREHINQMRQGHVMTTRVQRRQPQQQQVRVIRQKQFVPTRPQRNRQQRNNNFGNRGQRKAEYNPMFEPANFLQRIPSQNSGGRRFVQY</sequence>
<reference evidence="2" key="1">
    <citation type="submission" date="2022-01" db="EMBL/GenBank/DDBJ databases">
        <title>Genome Sequence Resource for Two Populations of Ditylenchus destructor, the Migratory Endoparasitic Phytonematode.</title>
        <authorList>
            <person name="Zhang H."/>
            <person name="Lin R."/>
            <person name="Xie B."/>
        </authorList>
    </citation>
    <scope>NUCLEOTIDE SEQUENCE</scope>
    <source>
        <strain evidence="2">BazhouSP</strain>
    </source>
</reference>
<protein>
    <submittedName>
        <fullName evidence="2">Uncharacterized protein</fullName>
    </submittedName>
</protein>
<evidence type="ECO:0000256" key="1">
    <source>
        <dbReference type="SAM" id="MobiDB-lite"/>
    </source>
</evidence>
<evidence type="ECO:0000313" key="3">
    <source>
        <dbReference type="Proteomes" id="UP001201812"/>
    </source>
</evidence>
<feature type="region of interest" description="Disordered" evidence="1">
    <location>
        <begin position="233"/>
        <end position="262"/>
    </location>
</feature>
<feature type="region of interest" description="Disordered" evidence="1">
    <location>
        <begin position="23"/>
        <end position="53"/>
    </location>
</feature>
<gene>
    <name evidence="2" type="ORF">DdX_07388</name>
</gene>
<name>A0AAD4R1T1_9BILA</name>
<dbReference type="Proteomes" id="UP001201812">
    <property type="component" value="Unassembled WGS sequence"/>
</dbReference>
<keyword evidence="3" id="KW-1185">Reference proteome</keyword>
<evidence type="ECO:0000313" key="2">
    <source>
        <dbReference type="EMBL" id="KAI1716341.1"/>
    </source>
</evidence>
<dbReference type="AlphaFoldDB" id="A0AAD4R1T1"/>
<accession>A0AAD4R1T1</accession>
<dbReference type="EMBL" id="JAKKPZ010000010">
    <property type="protein sequence ID" value="KAI1716341.1"/>
    <property type="molecule type" value="Genomic_DNA"/>
</dbReference>